<dbReference type="EMBL" id="RYZH01000081">
    <property type="protein sequence ID" value="RUL81902.1"/>
    <property type="molecule type" value="Genomic_DNA"/>
</dbReference>
<dbReference type="CDD" id="cd19481">
    <property type="entry name" value="RecA-like_protease"/>
    <property type="match status" value="1"/>
</dbReference>
<gene>
    <name evidence="2" type="ORF">TsocGM_24345</name>
</gene>
<dbReference type="RefSeq" id="WP_126728065.1">
    <property type="nucleotide sequence ID" value="NZ_RYZH01000081.1"/>
</dbReference>
<reference evidence="2 3" key="2">
    <citation type="submission" date="2019-01" db="EMBL/GenBank/DDBJ databases">
        <title>Tautonia sociabilis, a novel thermotolerant planctomycete of Isosphaeraceae family, isolated from a 4000 m deep subterranean habitat.</title>
        <authorList>
            <person name="Kovaleva O.L."/>
            <person name="Elcheninov A.G."/>
            <person name="Van Heerden E."/>
            <person name="Toshchakov S.V."/>
            <person name="Novikov A."/>
            <person name="Bonch-Osmolovskaya E.A."/>
            <person name="Kublanov I.V."/>
        </authorList>
    </citation>
    <scope>NUCLEOTIDE SEQUENCE [LARGE SCALE GENOMIC DNA]</scope>
    <source>
        <strain evidence="2 3">GM2012</strain>
    </source>
</reference>
<dbReference type="PANTHER" id="PTHR23077:SF198">
    <property type="entry name" value="ATP-DEPENDENT ZINC METALLOPROTEASE FTSH"/>
    <property type="match status" value="1"/>
</dbReference>
<evidence type="ECO:0000259" key="1">
    <source>
        <dbReference type="SMART" id="SM00382"/>
    </source>
</evidence>
<dbReference type="InterPro" id="IPR003959">
    <property type="entry name" value="ATPase_AAA_core"/>
</dbReference>
<dbReference type="GO" id="GO:0005524">
    <property type="term" value="F:ATP binding"/>
    <property type="evidence" value="ECO:0007669"/>
    <property type="project" value="UniProtKB-KW"/>
</dbReference>
<feature type="domain" description="AAA+ ATPase" evidence="1">
    <location>
        <begin position="120"/>
        <end position="252"/>
    </location>
</feature>
<dbReference type="AlphaFoldDB" id="A0A432MCI5"/>
<dbReference type="Gene3D" id="3.40.50.300">
    <property type="entry name" value="P-loop containing nucleotide triphosphate hydrolases"/>
    <property type="match status" value="1"/>
</dbReference>
<dbReference type="InterPro" id="IPR050168">
    <property type="entry name" value="AAA_ATPase_domain"/>
</dbReference>
<protein>
    <submittedName>
        <fullName evidence="2">ATP-binding protein</fullName>
    </submittedName>
</protein>
<organism evidence="2 3">
    <name type="scientific">Tautonia sociabilis</name>
    <dbReference type="NCBI Taxonomy" id="2080755"/>
    <lineage>
        <taxon>Bacteria</taxon>
        <taxon>Pseudomonadati</taxon>
        <taxon>Planctomycetota</taxon>
        <taxon>Planctomycetia</taxon>
        <taxon>Isosphaerales</taxon>
        <taxon>Isosphaeraceae</taxon>
        <taxon>Tautonia</taxon>
    </lineage>
</organism>
<dbReference type="InterPro" id="IPR027417">
    <property type="entry name" value="P-loop_NTPase"/>
</dbReference>
<evidence type="ECO:0000313" key="3">
    <source>
        <dbReference type="Proteomes" id="UP000280296"/>
    </source>
</evidence>
<keyword evidence="3" id="KW-1185">Reference proteome</keyword>
<comment type="caution">
    <text evidence="2">The sequence shown here is derived from an EMBL/GenBank/DDBJ whole genome shotgun (WGS) entry which is preliminary data.</text>
</comment>
<reference evidence="2 3" key="1">
    <citation type="submission" date="2018-12" db="EMBL/GenBank/DDBJ databases">
        <authorList>
            <person name="Toschakov S.V."/>
        </authorList>
    </citation>
    <scope>NUCLEOTIDE SEQUENCE [LARGE SCALE GENOMIC DNA]</scope>
    <source>
        <strain evidence="2 3">GM2012</strain>
    </source>
</reference>
<name>A0A432MCI5_9BACT</name>
<dbReference type="SMART" id="SM00382">
    <property type="entry name" value="AAA"/>
    <property type="match status" value="1"/>
</dbReference>
<accession>A0A432MCI5</accession>
<keyword evidence="2" id="KW-0067">ATP-binding</keyword>
<dbReference type="InterPro" id="IPR003593">
    <property type="entry name" value="AAA+_ATPase"/>
</dbReference>
<evidence type="ECO:0000313" key="2">
    <source>
        <dbReference type="EMBL" id="RUL81902.1"/>
    </source>
</evidence>
<dbReference type="SUPFAM" id="SSF52540">
    <property type="entry name" value="P-loop containing nucleoside triphosphate hydrolases"/>
    <property type="match status" value="1"/>
</dbReference>
<dbReference type="Proteomes" id="UP000280296">
    <property type="component" value="Unassembled WGS sequence"/>
</dbReference>
<proteinExistence type="predicted"/>
<dbReference type="PANTHER" id="PTHR23077">
    <property type="entry name" value="AAA-FAMILY ATPASE"/>
    <property type="match status" value="1"/>
</dbReference>
<sequence>MATAEQLKALLRSYAEGDDERFIAISMQVASHAARKGQGKFAQELRALIDQAKLHRSTSKLQKPVPIARATGELAGLLSATYPKVYLGDMVLPGATADQLGRVAQEYRQQHKLRAHGLSARRKLLLVGPPGAGKTMTASALAGELNMPLLAVQLHGVITKFMGESAAKLRLIFDAMHETRGVYLFDEFDAIGGARDLPNDVGEMRRILNSFLQFLEQDDSDSIIIAATNHESMLDSALFRRFDDVVRYELPSPELARRLIENRLSVFGVQEIRWKDVLDAANGLSYAELARACDDAARRAVLSDSTSITTETLLSALSERRSINKL</sequence>
<dbReference type="Pfam" id="PF00004">
    <property type="entry name" value="AAA"/>
    <property type="match status" value="1"/>
</dbReference>
<dbReference type="OrthoDB" id="9806903at2"/>
<dbReference type="GO" id="GO:0016887">
    <property type="term" value="F:ATP hydrolysis activity"/>
    <property type="evidence" value="ECO:0007669"/>
    <property type="project" value="InterPro"/>
</dbReference>
<keyword evidence="2" id="KW-0547">Nucleotide-binding</keyword>